<evidence type="ECO:0000256" key="7">
    <source>
        <dbReference type="SAM" id="MobiDB-lite"/>
    </source>
</evidence>
<organism evidence="11 12">
    <name type="scientific">Salinicola corii</name>
    <dbReference type="NCBI Taxonomy" id="2606937"/>
    <lineage>
        <taxon>Bacteria</taxon>
        <taxon>Pseudomonadati</taxon>
        <taxon>Pseudomonadota</taxon>
        <taxon>Gammaproteobacteria</taxon>
        <taxon>Oceanospirillales</taxon>
        <taxon>Halomonadaceae</taxon>
        <taxon>Salinicola</taxon>
    </lineage>
</organism>
<evidence type="ECO:0000256" key="5">
    <source>
        <dbReference type="ARBA" id="ARBA00023136"/>
    </source>
</evidence>
<evidence type="ECO:0000259" key="10">
    <source>
        <dbReference type="Pfam" id="PF25954"/>
    </source>
</evidence>
<evidence type="ECO:0000256" key="6">
    <source>
        <dbReference type="SAM" id="Coils"/>
    </source>
</evidence>
<evidence type="ECO:0000256" key="2">
    <source>
        <dbReference type="ARBA" id="ARBA00009477"/>
    </source>
</evidence>
<gene>
    <name evidence="11" type="ORF">F0A16_16985</name>
</gene>
<keyword evidence="3 8" id="KW-0812">Transmembrane</keyword>
<keyword evidence="4 8" id="KW-1133">Transmembrane helix</keyword>
<dbReference type="AlphaFoldDB" id="A0A640W990"/>
<comment type="similarity">
    <text evidence="2">Belongs to the membrane fusion protein (MFP) (TC 8.A.1) family.</text>
</comment>
<feature type="coiled-coil region" evidence="6">
    <location>
        <begin position="240"/>
        <end position="267"/>
    </location>
</feature>
<feature type="transmembrane region" description="Helical" evidence="8">
    <location>
        <begin position="34"/>
        <end position="53"/>
    </location>
</feature>
<dbReference type="SUPFAM" id="SSF111369">
    <property type="entry name" value="HlyD-like secretion proteins"/>
    <property type="match status" value="1"/>
</dbReference>
<keyword evidence="6" id="KW-0175">Coiled coil</keyword>
<comment type="subcellular location">
    <subcellularLocation>
        <location evidence="1">Membrane</location>
        <topology evidence="1">Single-pass membrane protein</topology>
    </subcellularLocation>
</comment>
<proteinExistence type="inferred from homology"/>
<dbReference type="Gene3D" id="2.40.50.100">
    <property type="match status" value="1"/>
</dbReference>
<evidence type="ECO:0000256" key="1">
    <source>
        <dbReference type="ARBA" id="ARBA00004167"/>
    </source>
</evidence>
<dbReference type="InterPro" id="IPR058792">
    <property type="entry name" value="Beta-barrel_RND_2"/>
</dbReference>
<keyword evidence="5 8" id="KW-0472">Membrane</keyword>
<name>A0A640W990_9GAMM</name>
<dbReference type="EMBL" id="VTPX01000011">
    <property type="protein sequence ID" value="KAA0016421.1"/>
    <property type="molecule type" value="Genomic_DNA"/>
</dbReference>
<dbReference type="InterPro" id="IPR058625">
    <property type="entry name" value="MdtA-like_BSH"/>
</dbReference>
<dbReference type="Proteomes" id="UP000466024">
    <property type="component" value="Unassembled WGS sequence"/>
</dbReference>
<feature type="region of interest" description="Disordered" evidence="7">
    <location>
        <begin position="1"/>
        <end position="24"/>
    </location>
</feature>
<dbReference type="GO" id="GO:0055085">
    <property type="term" value="P:transmembrane transport"/>
    <property type="evidence" value="ECO:0007669"/>
    <property type="project" value="InterPro"/>
</dbReference>
<dbReference type="PRINTS" id="PR01490">
    <property type="entry name" value="RTXTOXIND"/>
</dbReference>
<dbReference type="Gene3D" id="2.40.30.170">
    <property type="match status" value="1"/>
</dbReference>
<dbReference type="PANTHER" id="PTHR30386:SF26">
    <property type="entry name" value="TRANSPORT PROTEIN COMB"/>
    <property type="match status" value="1"/>
</dbReference>
<sequence length="408" mass="44590">MPDSAHPIDEGSTRTMTADASQPRKRRLPRSAKLLILAIVVVLCLIWIGLAVAHRLTHVSAQDARVMTDEVTVSSRLEGWVTTFDLIEGDTLQRGDAVAALYSKPDQRKLEALTARVATQQARLAYEQARLATAEKQLKGGISLMQRQLEASKAAEKASQARLTEAERDFQRSDTLYQKRSVSEQRRDQDYYAYQAALAEHAQAQQEVRVSQALADNAEVGFINGSQMPLPNPEVLTQQVRIARQQLAETQATLEEAQLRIADLEIDSPVDGVIDKTLIDQGEYVSAGQPIAMMHDPSKLWVEANIKETDVGALRTGQSVAITVDAFPDQTFSGHVAVIGRAATSQFALLPDPNPSGNFTKITQRIPVRIRFDDGPTELIGPGMMVEVDIDVSGAGEREPADASSVQS</sequence>
<comment type="caution">
    <text evidence="11">The sequence shown here is derived from an EMBL/GenBank/DDBJ whole genome shotgun (WGS) entry which is preliminary data.</text>
</comment>
<evidence type="ECO:0000256" key="4">
    <source>
        <dbReference type="ARBA" id="ARBA00022989"/>
    </source>
</evidence>
<feature type="compositionally biased region" description="Basic and acidic residues" evidence="7">
    <location>
        <begin position="1"/>
        <end position="12"/>
    </location>
</feature>
<dbReference type="GO" id="GO:0016020">
    <property type="term" value="C:membrane"/>
    <property type="evidence" value="ECO:0007669"/>
    <property type="project" value="UniProtKB-SubCell"/>
</dbReference>
<dbReference type="Pfam" id="PF25917">
    <property type="entry name" value="BSH_RND"/>
    <property type="match status" value="1"/>
</dbReference>
<evidence type="ECO:0000256" key="3">
    <source>
        <dbReference type="ARBA" id="ARBA00022692"/>
    </source>
</evidence>
<dbReference type="Pfam" id="PF25954">
    <property type="entry name" value="Beta-barrel_RND_2"/>
    <property type="match status" value="1"/>
</dbReference>
<keyword evidence="12" id="KW-1185">Reference proteome</keyword>
<evidence type="ECO:0000313" key="11">
    <source>
        <dbReference type="EMBL" id="KAA0016421.1"/>
    </source>
</evidence>
<reference evidence="11 12" key="1">
    <citation type="submission" date="2019-08" db="EMBL/GenBank/DDBJ databases">
        <title>Bioinformatics analysis of the strain L3 and L5.</title>
        <authorList>
            <person name="Li X."/>
        </authorList>
    </citation>
    <scope>NUCLEOTIDE SEQUENCE [LARGE SCALE GENOMIC DNA]</scope>
    <source>
        <strain evidence="11 12">L3</strain>
    </source>
</reference>
<dbReference type="Gene3D" id="1.10.287.470">
    <property type="entry name" value="Helix hairpin bin"/>
    <property type="match status" value="2"/>
</dbReference>
<feature type="domain" description="CusB-like beta-barrel" evidence="10">
    <location>
        <begin position="299"/>
        <end position="339"/>
    </location>
</feature>
<evidence type="ECO:0000256" key="8">
    <source>
        <dbReference type="SAM" id="Phobius"/>
    </source>
</evidence>
<evidence type="ECO:0000313" key="12">
    <source>
        <dbReference type="Proteomes" id="UP000466024"/>
    </source>
</evidence>
<accession>A0A640W990</accession>
<protein>
    <submittedName>
        <fullName evidence="11">HlyD family secretion protein</fullName>
    </submittedName>
</protein>
<feature type="domain" description="Multidrug resistance protein MdtA-like barrel-sandwich hybrid" evidence="9">
    <location>
        <begin position="70"/>
        <end position="293"/>
    </location>
</feature>
<dbReference type="InterPro" id="IPR050739">
    <property type="entry name" value="MFP"/>
</dbReference>
<evidence type="ECO:0000259" key="9">
    <source>
        <dbReference type="Pfam" id="PF25917"/>
    </source>
</evidence>
<dbReference type="PANTHER" id="PTHR30386">
    <property type="entry name" value="MEMBRANE FUSION SUBUNIT OF EMRAB-TOLC MULTIDRUG EFFLUX PUMP"/>
    <property type="match status" value="1"/>
</dbReference>